<name>A0A7H0GXZ7_9BACT</name>
<dbReference type="AlphaFoldDB" id="A0A7H0GXZ7"/>
<feature type="signal peptide" evidence="1">
    <location>
        <begin position="1"/>
        <end position="21"/>
    </location>
</feature>
<sequence length="63" mass="6743">MFVSKLLLRLFLLLPVTAALAQAPLIETAETVPAADQWLQPGDRLQVRLKGQPGATATFLGAN</sequence>
<reference evidence="2 3" key="1">
    <citation type="submission" date="2020-08" db="EMBL/GenBank/DDBJ databases">
        <title>Genome sequence of Hymenobacter qilianensis JCM 19763T.</title>
        <authorList>
            <person name="Hyun D.-W."/>
            <person name="Bae J.-W."/>
        </authorList>
    </citation>
    <scope>NUCLEOTIDE SEQUENCE [LARGE SCALE GENOMIC DNA]</scope>
    <source>
        <strain evidence="2 3">JCM 19763</strain>
    </source>
</reference>
<evidence type="ECO:0000256" key="1">
    <source>
        <dbReference type="SAM" id="SignalP"/>
    </source>
</evidence>
<evidence type="ECO:0000313" key="2">
    <source>
        <dbReference type="EMBL" id="QNP53163.1"/>
    </source>
</evidence>
<proteinExistence type="predicted"/>
<dbReference type="KEGG" id="hqi:H9L05_05795"/>
<accession>A0A7H0GXZ7</accession>
<keyword evidence="1" id="KW-0732">Signal</keyword>
<dbReference type="RefSeq" id="WP_187733386.1">
    <property type="nucleotide sequence ID" value="NZ_CP060784.1"/>
</dbReference>
<keyword evidence="3" id="KW-1185">Reference proteome</keyword>
<evidence type="ECO:0000313" key="3">
    <source>
        <dbReference type="Proteomes" id="UP000516093"/>
    </source>
</evidence>
<dbReference type="EMBL" id="CP060784">
    <property type="protein sequence ID" value="QNP53163.1"/>
    <property type="molecule type" value="Genomic_DNA"/>
</dbReference>
<organism evidence="2 3">
    <name type="scientific">Hymenobacter qilianensis</name>
    <dbReference type="NCBI Taxonomy" id="1385715"/>
    <lineage>
        <taxon>Bacteria</taxon>
        <taxon>Pseudomonadati</taxon>
        <taxon>Bacteroidota</taxon>
        <taxon>Cytophagia</taxon>
        <taxon>Cytophagales</taxon>
        <taxon>Hymenobacteraceae</taxon>
        <taxon>Hymenobacter</taxon>
    </lineage>
</organism>
<dbReference type="Proteomes" id="UP000516093">
    <property type="component" value="Chromosome"/>
</dbReference>
<protein>
    <submittedName>
        <fullName evidence="2">Uncharacterized protein</fullName>
    </submittedName>
</protein>
<feature type="chain" id="PRO_5028922234" evidence="1">
    <location>
        <begin position="22"/>
        <end position="63"/>
    </location>
</feature>
<gene>
    <name evidence="2" type="ORF">H9L05_05795</name>
</gene>